<evidence type="ECO:0000313" key="1">
    <source>
        <dbReference type="EMBL" id="KAI5652894.1"/>
    </source>
</evidence>
<evidence type="ECO:0000313" key="2">
    <source>
        <dbReference type="Proteomes" id="UP001060085"/>
    </source>
</evidence>
<accession>A0ACB9ZX27</accession>
<dbReference type="EMBL" id="CM044707">
    <property type="protein sequence ID" value="KAI5652894.1"/>
    <property type="molecule type" value="Genomic_DNA"/>
</dbReference>
<dbReference type="Proteomes" id="UP001060085">
    <property type="component" value="Linkage Group LG07"/>
</dbReference>
<reference evidence="2" key="1">
    <citation type="journal article" date="2023" name="Nat. Plants">
        <title>Single-cell RNA sequencing provides a high-resolution roadmap for understanding the multicellular compartmentation of specialized metabolism.</title>
        <authorList>
            <person name="Sun S."/>
            <person name="Shen X."/>
            <person name="Li Y."/>
            <person name="Li Y."/>
            <person name="Wang S."/>
            <person name="Li R."/>
            <person name="Zhang H."/>
            <person name="Shen G."/>
            <person name="Guo B."/>
            <person name="Wei J."/>
            <person name="Xu J."/>
            <person name="St-Pierre B."/>
            <person name="Chen S."/>
            <person name="Sun C."/>
        </authorList>
    </citation>
    <scope>NUCLEOTIDE SEQUENCE [LARGE SCALE GENOMIC DNA]</scope>
</reference>
<keyword evidence="2" id="KW-1185">Reference proteome</keyword>
<name>A0ACB9ZX27_CATRO</name>
<organism evidence="1 2">
    <name type="scientific">Catharanthus roseus</name>
    <name type="common">Madagascar periwinkle</name>
    <name type="synonym">Vinca rosea</name>
    <dbReference type="NCBI Taxonomy" id="4058"/>
    <lineage>
        <taxon>Eukaryota</taxon>
        <taxon>Viridiplantae</taxon>
        <taxon>Streptophyta</taxon>
        <taxon>Embryophyta</taxon>
        <taxon>Tracheophyta</taxon>
        <taxon>Spermatophyta</taxon>
        <taxon>Magnoliopsida</taxon>
        <taxon>eudicotyledons</taxon>
        <taxon>Gunneridae</taxon>
        <taxon>Pentapetalae</taxon>
        <taxon>asterids</taxon>
        <taxon>lamiids</taxon>
        <taxon>Gentianales</taxon>
        <taxon>Apocynaceae</taxon>
        <taxon>Rauvolfioideae</taxon>
        <taxon>Vinceae</taxon>
        <taxon>Catharanthinae</taxon>
        <taxon>Catharanthus</taxon>
    </lineage>
</organism>
<protein>
    <submittedName>
        <fullName evidence="1">Uncharacterized protein</fullName>
    </submittedName>
</protein>
<gene>
    <name evidence="1" type="ORF">M9H77_30081</name>
</gene>
<sequence length="288" mass="31951">MKRDDQEAKELVQRPITGARVRKIKDYGDGLTKGMVALVEGAIRNGLKSMNEGIEDGGKPSKLFMINDISKEQQMERVGVEKVHGELKTGPTIDDRPYTAPTIHAILNSHNQDHNVRSAFRDKVLDMIVCPKPSKDCTGGSTCERGHSTWRVWPNRYYVRHRIMLRFVESQKGLETKRPELVSDDLVMRSGLFPWSPSVALHVLLNSGVEAALMCLDLLRLPSCVRTPHVGSSVSVVKATKEKCFLVTLMIRGASCSLVPRGKQIPYSAAINVVKGLGVSQIRLPQVD</sequence>
<proteinExistence type="predicted"/>
<comment type="caution">
    <text evidence="1">The sequence shown here is derived from an EMBL/GenBank/DDBJ whole genome shotgun (WGS) entry which is preliminary data.</text>
</comment>